<evidence type="ECO:0000256" key="1">
    <source>
        <dbReference type="SAM" id="MobiDB-lite"/>
    </source>
</evidence>
<gene>
    <name evidence="3" type="ORF">ENN98_04635</name>
</gene>
<dbReference type="GO" id="GO:0008168">
    <property type="term" value="F:methyltransferase activity"/>
    <property type="evidence" value="ECO:0007669"/>
    <property type="project" value="UniProtKB-KW"/>
</dbReference>
<protein>
    <submittedName>
        <fullName evidence="3">FkbM family methyltransferase</fullName>
    </submittedName>
</protein>
<dbReference type="SUPFAM" id="SSF53335">
    <property type="entry name" value="S-adenosyl-L-methionine-dependent methyltransferases"/>
    <property type="match status" value="1"/>
</dbReference>
<dbReference type="Pfam" id="PF05050">
    <property type="entry name" value="Methyltransf_21"/>
    <property type="match status" value="1"/>
</dbReference>
<dbReference type="NCBIfam" id="TIGR01444">
    <property type="entry name" value="fkbM_fam"/>
    <property type="match status" value="1"/>
</dbReference>
<dbReference type="Proteomes" id="UP000885986">
    <property type="component" value="Unassembled WGS sequence"/>
</dbReference>
<name>A0A7C2THB8_9BACT</name>
<dbReference type="PANTHER" id="PTHR34203">
    <property type="entry name" value="METHYLTRANSFERASE, FKBM FAMILY PROTEIN"/>
    <property type="match status" value="1"/>
</dbReference>
<dbReference type="Gene3D" id="3.40.50.150">
    <property type="entry name" value="Vaccinia Virus protein VP39"/>
    <property type="match status" value="1"/>
</dbReference>
<dbReference type="InterPro" id="IPR029063">
    <property type="entry name" value="SAM-dependent_MTases_sf"/>
</dbReference>
<dbReference type="InterPro" id="IPR006342">
    <property type="entry name" value="FkbM_mtfrase"/>
</dbReference>
<dbReference type="InterPro" id="IPR052514">
    <property type="entry name" value="SAM-dependent_MTase"/>
</dbReference>
<organism evidence="3">
    <name type="scientific">Desulfurivibrio alkaliphilus</name>
    <dbReference type="NCBI Taxonomy" id="427923"/>
    <lineage>
        <taxon>Bacteria</taxon>
        <taxon>Pseudomonadati</taxon>
        <taxon>Thermodesulfobacteriota</taxon>
        <taxon>Desulfobulbia</taxon>
        <taxon>Desulfobulbales</taxon>
        <taxon>Desulfobulbaceae</taxon>
        <taxon>Desulfurivibrio</taxon>
    </lineage>
</organism>
<comment type="caution">
    <text evidence="3">The sequence shown here is derived from an EMBL/GenBank/DDBJ whole genome shotgun (WGS) entry which is preliminary data.</text>
</comment>
<sequence>MKSAMLATEGGENRTMAKSAGQPPPWGAYQPRGRDRLLRMITRLGLARGATRDLLCRLYRARQSKSPVDVICHGLKWRLHPWDNITEQKILCGSKPPDRRELELLRGSLQEGGSLVDVGANAGYYSLMATRFGARRVLALEPNPVMFARMQFNIASNRFDDRITALQLGAGPREEEMALYLHPEDLGSSGLVANDAAAGTVMVQVEPLRTILAKAELDRIDALKIDVEGLEAEVLLPYLQESETRLWPKMLIMEHSHLGPGSFDLLTWLQRAGYRLIARTGLNAVLRLVP</sequence>
<feature type="domain" description="Methyltransferase FkbM" evidence="2">
    <location>
        <begin position="117"/>
        <end position="276"/>
    </location>
</feature>
<proteinExistence type="predicted"/>
<evidence type="ECO:0000313" key="3">
    <source>
        <dbReference type="EMBL" id="HET97968.1"/>
    </source>
</evidence>
<evidence type="ECO:0000259" key="2">
    <source>
        <dbReference type="Pfam" id="PF05050"/>
    </source>
</evidence>
<dbReference type="EMBL" id="DSDS01000106">
    <property type="protein sequence ID" value="HET97968.1"/>
    <property type="molecule type" value="Genomic_DNA"/>
</dbReference>
<keyword evidence="3" id="KW-0489">Methyltransferase</keyword>
<reference evidence="3" key="1">
    <citation type="journal article" date="2020" name="mSystems">
        <title>Genome- and Community-Level Interaction Insights into Carbon Utilization and Element Cycling Functions of Hydrothermarchaeota in Hydrothermal Sediment.</title>
        <authorList>
            <person name="Zhou Z."/>
            <person name="Liu Y."/>
            <person name="Xu W."/>
            <person name="Pan J."/>
            <person name="Luo Z.H."/>
            <person name="Li M."/>
        </authorList>
    </citation>
    <scope>NUCLEOTIDE SEQUENCE [LARGE SCALE GENOMIC DNA]</scope>
    <source>
        <strain evidence="3">SpSt-1224</strain>
    </source>
</reference>
<feature type="region of interest" description="Disordered" evidence="1">
    <location>
        <begin position="1"/>
        <end position="29"/>
    </location>
</feature>
<dbReference type="GO" id="GO:0032259">
    <property type="term" value="P:methylation"/>
    <property type="evidence" value="ECO:0007669"/>
    <property type="project" value="UniProtKB-KW"/>
</dbReference>
<keyword evidence="3" id="KW-0808">Transferase</keyword>
<dbReference type="CDD" id="cd02440">
    <property type="entry name" value="AdoMet_MTases"/>
    <property type="match status" value="1"/>
</dbReference>
<dbReference type="PANTHER" id="PTHR34203:SF15">
    <property type="entry name" value="SLL1173 PROTEIN"/>
    <property type="match status" value="1"/>
</dbReference>
<dbReference type="AlphaFoldDB" id="A0A7C2THB8"/>
<accession>A0A7C2THB8</accession>